<dbReference type="InParanoid" id="A0A0H2RRU5"/>
<accession>A0A0H2RRU5</accession>
<keyword evidence="2" id="KW-1185">Reference proteome</keyword>
<dbReference type="Proteomes" id="UP000053477">
    <property type="component" value="Unassembled WGS sequence"/>
</dbReference>
<proteinExistence type="predicted"/>
<dbReference type="EMBL" id="KQ085983">
    <property type="protein sequence ID" value="KLO12183.1"/>
    <property type="molecule type" value="Genomic_DNA"/>
</dbReference>
<dbReference type="OrthoDB" id="2894060at2759"/>
<protein>
    <submittedName>
        <fullName evidence="1">Uncharacterized protein</fullName>
    </submittedName>
</protein>
<dbReference type="AlphaFoldDB" id="A0A0H2RRU5"/>
<gene>
    <name evidence="1" type="ORF">SCHPADRAFT_905393</name>
</gene>
<evidence type="ECO:0000313" key="2">
    <source>
        <dbReference type="Proteomes" id="UP000053477"/>
    </source>
</evidence>
<organism evidence="1 2">
    <name type="scientific">Schizopora paradoxa</name>
    <dbReference type="NCBI Taxonomy" id="27342"/>
    <lineage>
        <taxon>Eukaryota</taxon>
        <taxon>Fungi</taxon>
        <taxon>Dikarya</taxon>
        <taxon>Basidiomycota</taxon>
        <taxon>Agaricomycotina</taxon>
        <taxon>Agaricomycetes</taxon>
        <taxon>Hymenochaetales</taxon>
        <taxon>Schizoporaceae</taxon>
        <taxon>Schizopora</taxon>
    </lineage>
</organism>
<reference evidence="1 2" key="1">
    <citation type="submission" date="2015-04" db="EMBL/GenBank/DDBJ databases">
        <title>Complete genome sequence of Schizopora paradoxa KUC8140, a cosmopolitan wood degrader in East Asia.</title>
        <authorList>
            <consortium name="DOE Joint Genome Institute"/>
            <person name="Min B."/>
            <person name="Park H."/>
            <person name="Jang Y."/>
            <person name="Kim J.-J."/>
            <person name="Kim K.H."/>
            <person name="Pangilinan J."/>
            <person name="Lipzen A."/>
            <person name="Riley R."/>
            <person name="Grigoriev I.V."/>
            <person name="Spatafora J.W."/>
            <person name="Choi I.-G."/>
        </authorList>
    </citation>
    <scope>NUCLEOTIDE SEQUENCE [LARGE SCALE GENOMIC DNA]</scope>
    <source>
        <strain evidence="1 2">KUC8140</strain>
    </source>
</reference>
<evidence type="ECO:0000313" key="1">
    <source>
        <dbReference type="EMBL" id="KLO12183.1"/>
    </source>
</evidence>
<sequence>MTAMFSLNAPEYVDPQNEKAELYTNGSKPVGFQFNAASARFSNYTEMLKIAGFDS</sequence>
<name>A0A0H2RRU5_9AGAM</name>